<proteinExistence type="predicted"/>
<organism evidence="2 3">
    <name type="scientific">Flavobacterium columnare</name>
    <dbReference type="NCBI Taxonomy" id="996"/>
    <lineage>
        <taxon>Bacteria</taxon>
        <taxon>Pseudomonadati</taxon>
        <taxon>Bacteroidota</taxon>
        <taxon>Flavobacteriia</taxon>
        <taxon>Flavobacteriales</taxon>
        <taxon>Flavobacteriaceae</taxon>
        <taxon>Flavobacterium</taxon>
    </lineage>
</organism>
<dbReference type="Proteomes" id="UP000198034">
    <property type="component" value="Unassembled WGS sequence"/>
</dbReference>
<dbReference type="AlphaFoldDB" id="A0A246GC52"/>
<protein>
    <submittedName>
        <fullName evidence="2">Uncharacterized protein</fullName>
    </submittedName>
</protein>
<reference evidence="2 3" key="1">
    <citation type="journal article" date="2017" name="Infect. Genet. Evol.">
        <title>Comparative genome analysis of fish pathogen Flavobacterium columnare reveals extensive sequence diversity within the species.</title>
        <authorList>
            <person name="Kayansamruaj P."/>
            <person name="Dong H.T."/>
            <person name="Hirono I."/>
            <person name="Kondo H."/>
            <person name="Senapin S."/>
            <person name="Rodkhum C."/>
        </authorList>
    </citation>
    <scope>NUCLEOTIDE SEQUENCE [LARGE SCALE GENOMIC DNA]</scope>
    <source>
        <strain evidence="2 3">1214</strain>
    </source>
</reference>
<accession>A0A246GC52</accession>
<evidence type="ECO:0000313" key="2">
    <source>
        <dbReference type="EMBL" id="OWP76767.1"/>
    </source>
</evidence>
<keyword evidence="1" id="KW-0472">Membrane</keyword>
<feature type="transmembrane region" description="Helical" evidence="1">
    <location>
        <begin position="6"/>
        <end position="26"/>
    </location>
</feature>
<dbReference type="EMBL" id="MTCY01000023">
    <property type="protein sequence ID" value="OWP76767.1"/>
    <property type="molecule type" value="Genomic_DNA"/>
</dbReference>
<evidence type="ECO:0000313" key="3">
    <source>
        <dbReference type="Proteomes" id="UP000198034"/>
    </source>
</evidence>
<sequence length="136" mass="16385">MQKTITLLLILVVTISLYIYLNSFILEMRQRAIYYICKKTNELIKFLNKKHQLKIKVFTEISDTFWYFRSIKNKKDSLKNFNLLLDSKLQLISGIVLIKIFNRTIHKKEVLVLRLTTNVIRYYCTYFFKLIPIKPI</sequence>
<gene>
    <name evidence="2" type="ORF">BWK62_09040</name>
</gene>
<keyword evidence="1" id="KW-0812">Transmembrane</keyword>
<evidence type="ECO:0000256" key="1">
    <source>
        <dbReference type="SAM" id="Phobius"/>
    </source>
</evidence>
<keyword evidence="1" id="KW-1133">Transmembrane helix</keyword>
<comment type="caution">
    <text evidence="2">The sequence shown here is derived from an EMBL/GenBank/DDBJ whole genome shotgun (WGS) entry which is preliminary data.</text>
</comment>
<name>A0A246GC52_9FLAO</name>